<dbReference type="Pfam" id="PF00048">
    <property type="entry name" value="IL8"/>
    <property type="match status" value="1"/>
</dbReference>
<proteinExistence type="predicted"/>
<dbReference type="GO" id="GO:0008009">
    <property type="term" value="F:chemokine activity"/>
    <property type="evidence" value="ECO:0007669"/>
    <property type="project" value="InterPro"/>
</dbReference>
<keyword evidence="1" id="KW-0202">Cytokine</keyword>
<sequence>MMTKLAVCVSVTLLLIALSQATPRTPCCTNYQIKRIPLRFLTNYTIQEDTGGCRLKAIIFTVLPNNIACGNPYEPWVITAMKAIVSRNNRRPSKTSDAIK</sequence>
<evidence type="ECO:0000313" key="5">
    <source>
        <dbReference type="Proteomes" id="UP000822369"/>
    </source>
</evidence>
<reference evidence="4" key="1">
    <citation type="submission" date="2020-03" db="EMBL/GenBank/DDBJ databases">
        <title>Intra-Species Differences in Population Size shape Life History and Genome Evolution.</title>
        <authorList>
            <person name="Willemsen D."/>
            <person name="Cui R."/>
            <person name="Valenzano D.R."/>
        </authorList>
    </citation>
    <scope>NUCLEOTIDE SEQUENCE</scope>
    <source>
        <strain evidence="4">GRZ</strain>
        <tissue evidence="4">Whole</tissue>
    </source>
</reference>
<dbReference type="KEGG" id="nfu:107384456"/>
<feature type="signal peptide" evidence="2">
    <location>
        <begin position="1"/>
        <end position="21"/>
    </location>
</feature>
<dbReference type="InterPro" id="IPR001811">
    <property type="entry name" value="Chemokine_IL8-like_dom"/>
</dbReference>
<evidence type="ECO:0000256" key="1">
    <source>
        <dbReference type="ARBA" id="ARBA00022514"/>
    </source>
</evidence>
<gene>
    <name evidence="4" type="ORF">G4P62_009144</name>
</gene>
<organism evidence="4 5">
    <name type="scientific">Nothobranchius furzeri</name>
    <name type="common">Turquoise killifish</name>
    <dbReference type="NCBI Taxonomy" id="105023"/>
    <lineage>
        <taxon>Eukaryota</taxon>
        <taxon>Metazoa</taxon>
        <taxon>Chordata</taxon>
        <taxon>Craniata</taxon>
        <taxon>Vertebrata</taxon>
        <taxon>Euteleostomi</taxon>
        <taxon>Actinopterygii</taxon>
        <taxon>Neopterygii</taxon>
        <taxon>Teleostei</taxon>
        <taxon>Neoteleostei</taxon>
        <taxon>Acanthomorphata</taxon>
        <taxon>Ovalentaria</taxon>
        <taxon>Atherinomorphae</taxon>
        <taxon>Cyprinodontiformes</taxon>
        <taxon>Nothobranchiidae</taxon>
        <taxon>Nothobranchius</taxon>
    </lineage>
</organism>
<dbReference type="SUPFAM" id="SSF54117">
    <property type="entry name" value="Interleukin 8-like chemokines"/>
    <property type="match status" value="1"/>
</dbReference>
<evidence type="ECO:0000313" key="4">
    <source>
        <dbReference type="EMBL" id="KAF7222688.1"/>
    </source>
</evidence>
<dbReference type="PANTHER" id="PTHR12015">
    <property type="entry name" value="SMALL INDUCIBLE CYTOKINE A"/>
    <property type="match status" value="1"/>
</dbReference>
<keyword evidence="2" id="KW-0732">Signal</keyword>
<feature type="chain" id="PRO_5039072014" evidence="2">
    <location>
        <begin position="22"/>
        <end position="100"/>
    </location>
</feature>
<dbReference type="SMART" id="SM00199">
    <property type="entry name" value="SCY"/>
    <property type="match status" value="1"/>
</dbReference>
<accession>A0A9D2YM70</accession>
<dbReference type="Gene3D" id="2.40.50.40">
    <property type="match status" value="1"/>
</dbReference>
<evidence type="ECO:0000259" key="3">
    <source>
        <dbReference type="SMART" id="SM00199"/>
    </source>
</evidence>
<dbReference type="EMBL" id="JAAVVJ010000005">
    <property type="protein sequence ID" value="KAF7222688.1"/>
    <property type="molecule type" value="Genomic_DNA"/>
</dbReference>
<dbReference type="GO" id="GO:0006955">
    <property type="term" value="P:immune response"/>
    <property type="evidence" value="ECO:0007669"/>
    <property type="project" value="InterPro"/>
</dbReference>
<comment type="caution">
    <text evidence="4">The sequence shown here is derived from an EMBL/GenBank/DDBJ whole genome shotgun (WGS) entry which is preliminary data.</text>
</comment>
<dbReference type="Proteomes" id="UP000822369">
    <property type="component" value="Chromosome 5"/>
</dbReference>
<dbReference type="GO" id="GO:0005615">
    <property type="term" value="C:extracellular space"/>
    <property type="evidence" value="ECO:0007669"/>
    <property type="project" value="UniProtKB-KW"/>
</dbReference>
<evidence type="ECO:0000256" key="2">
    <source>
        <dbReference type="SAM" id="SignalP"/>
    </source>
</evidence>
<dbReference type="AlphaFoldDB" id="A0A9D2YM70"/>
<feature type="domain" description="Chemokine interleukin-8-like" evidence="3">
    <location>
        <begin position="24"/>
        <end position="84"/>
    </location>
</feature>
<dbReference type="InterPro" id="IPR039809">
    <property type="entry name" value="Chemokine_b/g/d"/>
</dbReference>
<dbReference type="OrthoDB" id="9447832at2759"/>
<protein>
    <submittedName>
        <fullName evidence="4">C-C motif chemokine 4-like</fullName>
    </submittedName>
</protein>
<name>A0A9D2YM70_NOTFU</name>
<dbReference type="InterPro" id="IPR036048">
    <property type="entry name" value="Interleukin_8-like_sf"/>
</dbReference>